<sequence length="356" mass="39219">MIELSVDNLHLTYGDNPVLKGVSMQLKRGEVVSLLGPSGSGKTTLLRAVAGLEKPTQGKIIIGNNTVYDGTARSEIPAEERNLGLVFQSYALWPHKTVFDNVAYPLKLRKTPAGEITQRVQAVLEQLGLGQLGKRHPHQLSGGQQQRVAIGRALVYNPPVILLDEPLSNLDAKLREEARVFLRELIIKLGLSALMVTHDQNEAMAISDRILLLNNGKIEQQGTPQEMYGSPATLFTAEFMGSNNRLFGKVTEIREGNARIEGKDWALWGKAGAGLTTGQEATAVIRVERVRLGEDPQGNQIALPLLTSMYLGDRWEYLFRTVAEDFVVRAYGTEGRGQEMCTLSLPAEHLWIFPKG</sequence>
<evidence type="ECO:0000256" key="3">
    <source>
        <dbReference type="ARBA" id="ARBA00022741"/>
    </source>
</evidence>
<gene>
    <name evidence="8" type="ORF">H8J20_02075</name>
</gene>
<keyword evidence="3" id="KW-0547">Nucleotide-binding</keyword>
<feature type="domain" description="ABC transporter" evidence="7">
    <location>
        <begin position="4"/>
        <end position="240"/>
    </location>
</feature>
<dbReference type="PROSITE" id="PS50893">
    <property type="entry name" value="ABC_TRANSPORTER_2"/>
    <property type="match status" value="1"/>
</dbReference>
<dbReference type="PROSITE" id="PS00211">
    <property type="entry name" value="ABC_TRANSPORTER_1"/>
    <property type="match status" value="1"/>
</dbReference>
<dbReference type="GO" id="GO:0016887">
    <property type="term" value="F:ATP hydrolysis activity"/>
    <property type="evidence" value="ECO:0007669"/>
    <property type="project" value="InterPro"/>
</dbReference>
<organism evidence="8 9">
    <name type="scientific">Serratia fonticola</name>
    <dbReference type="NCBI Taxonomy" id="47917"/>
    <lineage>
        <taxon>Bacteria</taxon>
        <taxon>Pseudomonadati</taxon>
        <taxon>Pseudomonadota</taxon>
        <taxon>Gammaproteobacteria</taxon>
        <taxon>Enterobacterales</taxon>
        <taxon>Yersiniaceae</taxon>
        <taxon>Serratia</taxon>
    </lineage>
</organism>
<dbReference type="SUPFAM" id="SSF52540">
    <property type="entry name" value="P-loop containing nucleoside triphosphate hydrolases"/>
    <property type="match status" value="1"/>
</dbReference>
<dbReference type="PANTHER" id="PTHR42781">
    <property type="entry name" value="SPERMIDINE/PUTRESCINE IMPORT ATP-BINDING PROTEIN POTA"/>
    <property type="match status" value="1"/>
</dbReference>
<dbReference type="GO" id="GO:0015697">
    <property type="term" value="P:quaternary ammonium group transport"/>
    <property type="evidence" value="ECO:0007669"/>
    <property type="project" value="UniProtKB-ARBA"/>
</dbReference>
<dbReference type="Pfam" id="PF00005">
    <property type="entry name" value="ABC_tran"/>
    <property type="match status" value="1"/>
</dbReference>
<dbReference type="InterPro" id="IPR027417">
    <property type="entry name" value="P-loop_NTPase"/>
</dbReference>
<dbReference type="Gene3D" id="3.40.50.300">
    <property type="entry name" value="P-loop containing nucleotide triphosphate hydrolases"/>
    <property type="match status" value="1"/>
</dbReference>
<dbReference type="Gene3D" id="2.40.50.100">
    <property type="match status" value="1"/>
</dbReference>
<evidence type="ECO:0000256" key="1">
    <source>
        <dbReference type="ARBA" id="ARBA00022448"/>
    </source>
</evidence>
<dbReference type="InterPro" id="IPR050093">
    <property type="entry name" value="ABC_SmlMolc_Importer"/>
</dbReference>
<evidence type="ECO:0000256" key="4">
    <source>
        <dbReference type="ARBA" id="ARBA00022840"/>
    </source>
</evidence>
<evidence type="ECO:0000313" key="8">
    <source>
        <dbReference type="EMBL" id="MBC3210913.1"/>
    </source>
</evidence>
<comment type="caution">
    <text evidence="8">The sequence shown here is derived from an EMBL/GenBank/DDBJ whole genome shotgun (WGS) entry which is preliminary data.</text>
</comment>
<name>A0AAW3WJB7_SERFO</name>
<evidence type="ECO:0000313" key="9">
    <source>
        <dbReference type="Proteomes" id="UP000659084"/>
    </source>
</evidence>
<keyword evidence="2" id="KW-0410">Iron transport</keyword>
<proteinExistence type="predicted"/>
<evidence type="ECO:0000259" key="7">
    <source>
        <dbReference type="PROSITE" id="PS50893"/>
    </source>
</evidence>
<dbReference type="InterPro" id="IPR003593">
    <property type="entry name" value="AAA+_ATPase"/>
</dbReference>
<dbReference type="GO" id="GO:0006826">
    <property type="term" value="P:iron ion transport"/>
    <property type="evidence" value="ECO:0007669"/>
    <property type="project" value="UniProtKB-KW"/>
</dbReference>
<dbReference type="GO" id="GO:0005524">
    <property type="term" value="F:ATP binding"/>
    <property type="evidence" value="ECO:0007669"/>
    <property type="project" value="UniProtKB-KW"/>
</dbReference>
<evidence type="ECO:0000256" key="6">
    <source>
        <dbReference type="ARBA" id="ARBA00023065"/>
    </source>
</evidence>
<dbReference type="SUPFAM" id="SSF50331">
    <property type="entry name" value="MOP-like"/>
    <property type="match status" value="1"/>
</dbReference>
<dbReference type="PANTHER" id="PTHR42781:SF4">
    <property type="entry name" value="SPERMIDINE_PUTRESCINE IMPORT ATP-BINDING PROTEIN POTA"/>
    <property type="match status" value="1"/>
</dbReference>
<keyword evidence="1" id="KW-0813">Transport</keyword>
<dbReference type="InterPro" id="IPR003439">
    <property type="entry name" value="ABC_transporter-like_ATP-bd"/>
</dbReference>
<dbReference type="RefSeq" id="WP_179251834.1">
    <property type="nucleotide sequence ID" value="NZ_JACBIV010000003.1"/>
</dbReference>
<keyword evidence="6" id="KW-0406">Ion transport</keyword>
<keyword evidence="5" id="KW-0408">Iron</keyword>
<dbReference type="InterPro" id="IPR008995">
    <property type="entry name" value="Mo/tungstate-bd_C_term_dom"/>
</dbReference>
<dbReference type="SMART" id="SM00382">
    <property type="entry name" value="AAA"/>
    <property type="match status" value="1"/>
</dbReference>
<dbReference type="FunFam" id="3.40.50.300:FF:000425">
    <property type="entry name" value="Probable ABC transporter, ATP-binding subunit"/>
    <property type="match status" value="1"/>
</dbReference>
<evidence type="ECO:0000256" key="2">
    <source>
        <dbReference type="ARBA" id="ARBA00022496"/>
    </source>
</evidence>
<dbReference type="EMBL" id="JACNYO010000002">
    <property type="protein sequence ID" value="MBC3210913.1"/>
    <property type="molecule type" value="Genomic_DNA"/>
</dbReference>
<dbReference type="Proteomes" id="UP000659084">
    <property type="component" value="Unassembled WGS sequence"/>
</dbReference>
<evidence type="ECO:0000256" key="5">
    <source>
        <dbReference type="ARBA" id="ARBA00023004"/>
    </source>
</evidence>
<dbReference type="InterPro" id="IPR017871">
    <property type="entry name" value="ABC_transporter-like_CS"/>
</dbReference>
<dbReference type="AlphaFoldDB" id="A0AAW3WJB7"/>
<protein>
    <submittedName>
        <fullName evidence="8">ABC transporter ATP-binding protein</fullName>
    </submittedName>
</protein>
<keyword evidence="4 8" id="KW-0067">ATP-binding</keyword>
<reference evidence="8" key="1">
    <citation type="submission" date="2020-08" db="EMBL/GenBank/DDBJ databases">
        <title>Food and environmental bacterial isolates.</title>
        <authorList>
            <person name="Richter L."/>
            <person name="Du Plessis E.M."/>
            <person name="Duvenage S."/>
            <person name="Allam M."/>
            <person name="Korsten L."/>
        </authorList>
    </citation>
    <scope>NUCLEOTIDE SEQUENCE</scope>
    <source>
        <strain evidence="8">UPMP2127</strain>
    </source>
</reference>
<accession>A0AAW3WJB7</accession>